<gene>
    <name evidence="4" type="ORF">PAHAL_3G303200</name>
</gene>
<dbReference type="Proteomes" id="UP000243499">
    <property type="component" value="Chromosome 3"/>
</dbReference>
<accession>A0A2T8KJZ8</accession>
<dbReference type="GO" id="GO:0003676">
    <property type="term" value="F:nucleic acid binding"/>
    <property type="evidence" value="ECO:0007669"/>
    <property type="project" value="InterPro"/>
</dbReference>
<protein>
    <recommendedName>
        <fullName evidence="3">CCHC-type domain-containing protein</fullName>
    </recommendedName>
</protein>
<dbReference type="GO" id="GO:0008270">
    <property type="term" value="F:zinc ion binding"/>
    <property type="evidence" value="ECO:0007669"/>
    <property type="project" value="InterPro"/>
</dbReference>
<evidence type="ECO:0000259" key="3">
    <source>
        <dbReference type="SMART" id="SM00343"/>
    </source>
</evidence>
<feature type="region of interest" description="Disordered" evidence="2">
    <location>
        <begin position="59"/>
        <end position="85"/>
    </location>
</feature>
<feature type="region of interest" description="Disordered" evidence="2">
    <location>
        <begin position="116"/>
        <end position="152"/>
    </location>
</feature>
<proteinExistence type="predicted"/>
<feature type="domain" description="CCHC-type" evidence="3">
    <location>
        <begin position="422"/>
        <end position="438"/>
    </location>
</feature>
<evidence type="ECO:0000256" key="2">
    <source>
        <dbReference type="SAM" id="MobiDB-lite"/>
    </source>
</evidence>
<evidence type="ECO:0000313" key="4">
    <source>
        <dbReference type="EMBL" id="PVH62472.1"/>
    </source>
</evidence>
<dbReference type="Gramene" id="PVH62472">
    <property type="protein sequence ID" value="PVH62472"/>
    <property type="gene ID" value="PAHAL_3G303200"/>
</dbReference>
<evidence type="ECO:0000256" key="1">
    <source>
        <dbReference type="SAM" id="Coils"/>
    </source>
</evidence>
<dbReference type="SMART" id="SM00343">
    <property type="entry name" value="ZnF_C2HC"/>
    <property type="match status" value="2"/>
</dbReference>
<dbReference type="EMBL" id="CM008048">
    <property type="protein sequence ID" value="PVH62472.1"/>
    <property type="molecule type" value="Genomic_DNA"/>
</dbReference>
<dbReference type="AlphaFoldDB" id="A0A2T8KJZ8"/>
<feature type="compositionally biased region" description="Low complexity" evidence="2">
    <location>
        <begin position="74"/>
        <end position="85"/>
    </location>
</feature>
<sequence>MRKDVFIVKDLESLQLNAQVIHYLFSTLSKEMQEVIIEEEDIREDAHLIWELLEEMYTEPQSDDRAREAEMSPEECSSSSPTCSEPQVTLMKKQNDQSNTVLAFLQTLVRPVGQISQTDSSRGAEDLCSEGTNQQESSKVTTSPTPSCPRREKKNQLMGLNELLTEELDELKKSHDLLLNRYEALANDYVWALKLSSHLVPVESSYVVLKCKFEKITSEHMALQTNHKELESSHEKLVESYAALHVAHEVVMASVKLYQPPTHTCTCSHVENMLFCDKSCCSQATQFLVEHVVVECCDDLITQENDELKREVEKLKLELTKLKRKGQVQPSQDNCDIMVKKLEKGTNVTTSALQQGQVKKRKNKTMLARRQRYLAKTRACFRCKEKGHMIAACLMTQSEADSDQIVQDAKINEETRRVKHCTCYTCREKGNFGKVCPKGNSPKSNLVHYDFANLGKEKAGTCAISVIDSPQTSIRAIWIPKHFVTNLVGPNKIWVLKGSC</sequence>
<feature type="compositionally biased region" description="Polar residues" evidence="2">
    <location>
        <begin position="130"/>
        <end position="145"/>
    </location>
</feature>
<dbReference type="InterPro" id="IPR001878">
    <property type="entry name" value="Znf_CCHC"/>
</dbReference>
<feature type="domain" description="CCHC-type" evidence="3">
    <location>
        <begin position="379"/>
        <end position="395"/>
    </location>
</feature>
<name>A0A2T8KJZ8_9POAL</name>
<keyword evidence="1" id="KW-0175">Coiled coil</keyword>
<reference evidence="4" key="1">
    <citation type="submission" date="2018-04" db="EMBL/GenBank/DDBJ databases">
        <title>WGS assembly of Panicum hallii.</title>
        <authorList>
            <person name="Lovell J."/>
            <person name="Jenkins J."/>
            <person name="Lowry D."/>
            <person name="Mamidi S."/>
            <person name="Sreedasyam A."/>
            <person name="Weng X."/>
            <person name="Barry K."/>
            <person name="Bonette J."/>
            <person name="Campitelli B."/>
            <person name="Daum C."/>
            <person name="Gordon S."/>
            <person name="Gould B."/>
            <person name="Lipzen A."/>
            <person name="Macqueen A."/>
            <person name="Palacio-Mejia J."/>
            <person name="Plott C."/>
            <person name="Shakirov E."/>
            <person name="Shu S."/>
            <person name="Yoshinaga Y."/>
            <person name="Zane M."/>
            <person name="Rokhsar D."/>
            <person name="Grimwood J."/>
            <person name="Schmutz J."/>
            <person name="Juenger T."/>
        </authorList>
    </citation>
    <scope>NUCLEOTIDE SEQUENCE [LARGE SCALE GENOMIC DNA]</scope>
    <source>
        <strain evidence="4">FIL2</strain>
    </source>
</reference>
<dbReference type="Gene3D" id="4.10.60.10">
    <property type="entry name" value="Zinc finger, CCHC-type"/>
    <property type="match status" value="1"/>
</dbReference>
<organism evidence="4">
    <name type="scientific">Panicum hallii</name>
    <dbReference type="NCBI Taxonomy" id="206008"/>
    <lineage>
        <taxon>Eukaryota</taxon>
        <taxon>Viridiplantae</taxon>
        <taxon>Streptophyta</taxon>
        <taxon>Embryophyta</taxon>
        <taxon>Tracheophyta</taxon>
        <taxon>Spermatophyta</taxon>
        <taxon>Magnoliopsida</taxon>
        <taxon>Liliopsida</taxon>
        <taxon>Poales</taxon>
        <taxon>Poaceae</taxon>
        <taxon>PACMAD clade</taxon>
        <taxon>Panicoideae</taxon>
        <taxon>Panicodae</taxon>
        <taxon>Paniceae</taxon>
        <taxon>Panicinae</taxon>
        <taxon>Panicum</taxon>
        <taxon>Panicum sect. Panicum</taxon>
    </lineage>
</organism>
<feature type="coiled-coil region" evidence="1">
    <location>
        <begin position="298"/>
        <end position="325"/>
    </location>
</feature>